<reference evidence="2" key="2">
    <citation type="submission" date="2023-06" db="EMBL/GenBank/DDBJ databases">
        <authorList>
            <consortium name="Lawrence Berkeley National Laboratory"/>
            <person name="Haridas S."/>
            <person name="Hensen N."/>
            <person name="Bonometti L."/>
            <person name="Westerberg I."/>
            <person name="Brannstrom I.O."/>
            <person name="Guillou S."/>
            <person name="Cros-Aarteil S."/>
            <person name="Calhoun S."/>
            <person name="Kuo A."/>
            <person name="Mondo S."/>
            <person name="Pangilinan J."/>
            <person name="Riley R."/>
            <person name="Labutti K."/>
            <person name="Andreopoulos B."/>
            <person name="Lipzen A."/>
            <person name="Chen C."/>
            <person name="Yanf M."/>
            <person name="Daum C."/>
            <person name="Ng V."/>
            <person name="Clum A."/>
            <person name="Steindorff A."/>
            <person name="Ohm R."/>
            <person name="Martin F."/>
            <person name="Silar P."/>
            <person name="Natvig D."/>
            <person name="Lalanne C."/>
            <person name="Gautier V."/>
            <person name="Ament-Velasquez S.L."/>
            <person name="Kruys A."/>
            <person name="Hutchinson M.I."/>
            <person name="Powell A.J."/>
            <person name="Barry K."/>
            <person name="Miller A.N."/>
            <person name="Grigoriev I.V."/>
            <person name="Debuchy R."/>
            <person name="Gladieux P."/>
            <person name="Thoren M.H."/>
            <person name="Johannesson H."/>
        </authorList>
    </citation>
    <scope>NUCLEOTIDE SEQUENCE</scope>
    <source>
        <strain evidence="2">CBS 955.72</strain>
    </source>
</reference>
<evidence type="ECO:0000313" key="3">
    <source>
        <dbReference type="Proteomes" id="UP001275084"/>
    </source>
</evidence>
<evidence type="ECO:0000313" key="2">
    <source>
        <dbReference type="EMBL" id="KAK3363315.1"/>
    </source>
</evidence>
<reference evidence="2" key="1">
    <citation type="journal article" date="2023" name="Mol. Phylogenet. Evol.">
        <title>Genome-scale phylogeny and comparative genomics of the fungal order Sordariales.</title>
        <authorList>
            <person name="Hensen N."/>
            <person name="Bonometti L."/>
            <person name="Westerberg I."/>
            <person name="Brannstrom I.O."/>
            <person name="Guillou S."/>
            <person name="Cros-Aarteil S."/>
            <person name="Calhoun S."/>
            <person name="Haridas S."/>
            <person name="Kuo A."/>
            <person name="Mondo S."/>
            <person name="Pangilinan J."/>
            <person name="Riley R."/>
            <person name="LaButti K."/>
            <person name="Andreopoulos B."/>
            <person name="Lipzen A."/>
            <person name="Chen C."/>
            <person name="Yan M."/>
            <person name="Daum C."/>
            <person name="Ng V."/>
            <person name="Clum A."/>
            <person name="Steindorff A."/>
            <person name="Ohm R.A."/>
            <person name="Martin F."/>
            <person name="Silar P."/>
            <person name="Natvig D.O."/>
            <person name="Lalanne C."/>
            <person name="Gautier V."/>
            <person name="Ament-Velasquez S.L."/>
            <person name="Kruys A."/>
            <person name="Hutchinson M.I."/>
            <person name="Powell A.J."/>
            <person name="Barry K."/>
            <person name="Miller A.N."/>
            <person name="Grigoriev I.V."/>
            <person name="Debuchy R."/>
            <person name="Gladieux P."/>
            <person name="Hiltunen Thoren M."/>
            <person name="Johannesson H."/>
        </authorList>
    </citation>
    <scope>NUCLEOTIDE SEQUENCE</scope>
    <source>
        <strain evidence="2">CBS 955.72</strain>
    </source>
</reference>
<protein>
    <submittedName>
        <fullName evidence="2">Uncharacterized protein</fullName>
    </submittedName>
</protein>
<dbReference type="AlphaFoldDB" id="A0AAJ0MK06"/>
<evidence type="ECO:0000256" key="1">
    <source>
        <dbReference type="SAM" id="MobiDB-lite"/>
    </source>
</evidence>
<sequence length="666" mass="73131">MLKKSTYSAELHLDLDEHCMLQPPVFTTCDELWNHYGNQLQELEGCQLVRGETGTASSGPRSPVELGHLSSRSYSVRVSDPNDFASVWESTVVPLITELLHKYGTSSFAVDVHNFPEMSGEAVPRVVYATLPVPLDPAAQQDIRTELGRAVPSRFNPIFLKFRSGSVRKSSWWGEEQGDKDDVCEPRNITYRPTPSIGMSIGPSRIRDAASLGGFIKVGNQQYAMSAFHAFEGCTKSGNLRVNHPAEPDIEMNRFQNSQAKSYGVGAVTMYAPPGRLRPSLTFRDTNFPVDRTLIEMDWCLIGPIENGKNIVSVPTFKMDRHVTVKTTADVRGNTEVYALARTSGYSLGFTSDVPGIQKIHGAYRREWTVRQYSPSQDSADNRSDLRWQSLRQWVTSGIGVSGDSGAWLMRRSDNTAMGLIWGRNHDRGHPMGRARLTYFTPIVDILADVQQNHAEGEHVSLPICSIETLPWNTEAHSQLVAGQGHLSQGPWNVIDSESIRRHRKEAQGLIMQDFGGENVPRSGMFLCRQQQAVSCDGATGSASSAARSQMASHFSRSAAAPDFHKRSRGEDVASVSTLDSRERLLLGPSSQSRFSSPIPELCTSSSSKGSDSDSMRGFADVINSAYNVVRIAGDEDAGEHIVEAEEPVRSKASPGVVFPGFSCSA</sequence>
<name>A0AAJ0MK06_9PEZI</name>
<feature type="region of interest" description="Disordered" evidence="1">
    <location>
        <begin position="587"/>
        <end position="615"/>
    </location>
</feature>
<dbReference type="Proteomes" id="UP001275084">
    <property type="component" value="Unassembled WGS sequence"/>
</dbReference>
<accession>A0AAJ0MK06</accession>
<gene>
    <name evidence="2" type="ORF">B0T25DRAFT_513360</name>
</gene>
<feature type="region of interest" description="Disordered" evidence="1">
    <location>
        <begin position="548"/>
        <end position="569"/>
    </location>
</feature>
<keyword evidence="3" id="KW-1185">Reference proteome</keyword>
<organism evidence="2 3">
    <name type="scientific">Lasiosphaeria hispida</name>
    <dbReference type="NCBI Taxonomy" id="260671"/>
    <lineage>
        <taxon>Eukaryota</taxon>
        <taxon>Fungi</taxon>
        <taxon>Dikarya</taxon>
        <taxon>Ascomycota</taxon>
        <taxon>Pezizomycotina</taxon>
        <taxon>Sordariomycetes</taxon>
        <taxon>Sordariomycetidae</taxon>
        <taxon>Sordariales</taxon>
        <taxon>Lasiosphaeriaceae</taxon>
        <taxon>Lasiosphaeria</taxon>
    </lineage>
</organism>
<dbReference type="EMBL" id="JAUIQD010000001">
    <property type="protein sequence ID" value="KAK3363315.1"/>
    <property type="molecule type" value="Genomic_DNA"/>
</dbReference>
<proteinExistence type="predicted"/>
<comment type="caution">
    <text evidence="2">The sequence shown here is derived from an EMBL/GenBank/DDBJ whole genome shotgun (WGS) entry which is preliminary data.</text>
</comment>